<reference evidence="2" key="1">
    <citation type="journal article" date="2013" name="Science">
        <title>The Amborella genome and the evolution of flowering plants.</title>
        <authorList>
            <consortium name="Amborella Genome Project"/>
        </authorList>
    </citation>
    <scope>NUCLEOTIDE SEQUENCE [LARGE SCALE GENOMIC DNA]</scope>
</reference>
<dbReference type="Proteomes" id="UP000017836">
    <property type="component" value="Unassembled WGS sequence"/>
</dbReference>
<dbReference type="OMA" id="VRPAKIW"/>
<dbReference type="PANTHER" id="PTHR35467:SF2">
    <property type="entry name" value="PROTEIN NEOXANTHIN-DEFICIENT 1"/>
    <property type="match status" value="1"/>
</dbReference>
<dbReference type="eggNOG" id="ENOG502QU37">
    <property type="taxonomic scope" value="Eukaryota"/>
</dbReference>
<proteinExistence type="predicted"/>
<gene>
    <name evidence="1" type="ORF">AMTR_s00048p00170800</name>
</gene>
<accession>U5D2I4</accession>
<dbReference type="AlphaFoldDB" id="U5D2I4"/>
<evidence type="ECO:0008006" key="3">
    <source>
        <dbReference type="Google" id="ProtNLM"/>
    </source>
</evidence>
<dbReference type="InterPro" id="IPR039343">
    <property type="entry name" value="NDX1-like"/>
</dbReference>
<dbReference type="EMBL" id="KI392502">
    <property type="protein sequence ID" value="ERN15607.1"/>
    <property type="molecule type" value="Genomic_DNA"/>
</dbReference>
<evidence type="ECO:0000313" key="2">
    <source>
        <dbReference type="Proteomes" id="UP000017836"/>
    </source>
</evidence>
<dbReference type="GO" id="GO:0016123">
    <property type="term" value="P:xanthophyll biosynthetic process"/>
    <property type="evidence" value="ECO:0000318"/>
    <property type="project" value="GO_Central"/>
</dbReference>
<evidence type="ECO:0000313" key="1">
    <source>
        <dbReference type="EMBL" id="ERN15607.1"/>
    </source>
</evidence>
<dbReference type="OrthoDB" id="9970474at2759"/>
<protein>
    <recommendedName>
        <fullName evidence="3">Protein NEOXANTHIN-DEFICIENT 1</fullName>
    </recommendedName>
</protein>
<sequence length="294" mass="32593">MAVSESGSSSSYDAGLPWVFKGSALYQLHLVKAETARAFIPKEFRLVEAFGYNLGGLFLAHYDDSPAGVFDELVVIAGIVWNLPTSCAWAARVLVNSHEACKHGRKYVGLPSHVATFSKQRVEIMPEKPKSKYNHLLTMMGVENNIHRRKEGMEIQVTEINDSCSTAFCNINLKTAEPGSKLTRQWRGPPIRMSLPSFSGHTEHHPQFLKYSCDIECRIRPVPPAKISKPPTPSHDQSSSGEMGAVEILNVENSSDSDEHNRKISLLLLSKPILALEFSSMQLKVGAPRIVEPR</sequence>
<dbReference type="InterPro" id="IPR023375">
    <property type="entry name" value="ADC_dom_sf"/>
</dbReference>
<dbReference type="SUPFAM" id="SSF160104">
    <property type="entry name" value="Acetoacetate decarboxylase-like"/>
    <property type="match status" value="1"/>
</dbReference>
<name>U5D2I4_AMBTC</name>
<dbReference type="HOGENOM" id="CLU_068991_0_0_1"/>
<keyword evidence="2" id="KW-1185">Reference proteome</keyword>
<dbReference type="PANTHER" id="PTHR35467">
    <property type="match status" value="1"/>
</dbReference>
<dbReference type="Gene3D" id="2.40.400.10">
    <property type="entry name" value="Acetoacetate decarboxylase-like"/>
    <property type="match status" value="1"/>
</dbReference>
<organism evidence="1 2">
    <name type="scientific">Amborella trichopoda</name>
    <dbReference type="NCBI Taxonomy" id="13333"/>
    <lineage>
        <taxon>Eukaryota</taxon>
        <taxon>Viridiplantae</taxon>
        <taxon>Streptophyta</taxon>
        <taxon>Embryophyta</taxon>
        <taxon>Tracheophyta</taxon>
        <taxon>Spermatophyta</taxon>
        <taxon>Magnoliopsida</taxon>
        <taxon>Amborellales</taxon>
        <taxon>Amborellaceae</taxon>
        <taxon>Amborella</taxon>
    </lineage>
</organism>
<dbReference type="STRING" id="13333.U5D2I4"/>
<dbReference type="Gramene" id="ERN15607">
    <property type="protein sequence ID" value="ERN15607"/>
    <property type="gene ID" value="AMTR_s00048p00170800"/>
</dbReference>
<dbReference type="KEGG" id="atr:18443897"/>